<dbReference type="EMBL" id="KI630319">
    <property type="protein sequence ID" value="EYU41618.1"/>
    <property type="molecule type" value="Genomic_DNA"/>
</dbReference>
<dbReference type="Pfam" id="PF03094">
    <property type="entry name" value="Mlo"/>
    <property type="match status" value="1"/>
</dbReference>
<comment type="subcellular location">
    <subcellularLocation>
        <location evidence="1">Membrane</location>
        <topology evidence="1">Multi-pass membrane protein</topology>
    </subcellularLocation>
</comment>
<evidence type="ECO:0000256" key="2">
    <source>
        <dbReference type="ARBA" id="ARBA00006574"/>
    </source>
</evidence>
<dbReference type="PANTHER" id="PTHR31942:SF34">
    <property type="entry name" value="MLO-LIKE PROTEIN"/>
    <property type="match status" value="1"/>
</dbReference>
<evidence type="ECO:0000256" key="8">
    <source>
        <dbReference type="SAM" id="Phobius"/>
    </source>
</evidence>
<protein>
    <recommendedName>
        <fullName evidence="11">MLO-like protein</fullName>
    </recommendedName>
</protein>
<dbReference type="PANTHER" id="PTHR31942">
    <property type="entry name" value="MLO-LIKE PROTEIN 1"/>
    <property type="match status" value="1"/>
</dbReference>
<evidence type="ECO:0000256" key="5">
    <source>
        <dbReference type="ARBA" id="ARBA00022989"/>
    </source>
</evidence>
<evidence type="ECO:0000256" key="7">
    <source>
        <dbReference type="ARBA" id="ARBA00023265"/>
    </source>
</evidence>
<feature type="non-terminal residue" evidence="9">
    <location>
        <position position="132"/>
    </location>
</feature>
<dbReference type="eggNOG" id="ENOG502QV68">
    <property type="taxonomic scope" value="Eukaryota"/>
</dbReference>
<dbReference type="Proteomes" id="UP000030748">
    <property type="component" value="Unassembled WGS sequence"/>
</dbReference>
<name>A0A022RPB0_ERYGU</name>
<evidence type="ECO:0000313" key="10">
    <source>
        <dbReference type="Proteomes" id="UP000030748"/>
    </source>
</evidence>
<dbReference type="AlphaFoldDB" id="A0A022RPB0"/>
<gene>
    <name evidence="9" type="ORF">MIMGU_mgv1a0045331mg</name>
</gene>
<dbReference type="STRING" id="4155.A0A022RPB0"/>
<keyword evidence="7" id="KW-0568">Pathogenesis-related protein</keyword>
<proteinExistence type="inferred from homology"/>
<comment type="similarity">
    <text evidence="2">Belongs to the MLO family.</text>
</comment>
<keyword evidence="4" id="KW-0611">Plant defense</keyword>
<dbReference type="InterPro" id="IPR004326">
    <property type="entry name" value="Mlo"/>
</dbReference>
<evidence type="ECO:0000256" key="4">
    <source>
        <dbReference type="ARBA" id="ARBA00022821"/>
    </source>
</evidence>
<sequence>MAVKGGRSLEETPTWAVAVVCFVLVAVSVIIEYTIHLLGKWLVKNNKKDLYEALEKVKSELMLLGFISLLLTVGQGPISEICVSKKVGNSWHPCAEKEEKSKYKEDDEKADFDDNGRRRLLAYLDSGWDQRR</sequence>
<keyword evidence="10" id="KW-1185">Reference proteome</keyword>
<accession>A0A022RPB0</accession>
<reference evidence="9 10" key="1">
    <citation type="journal article" date="2013" name="Proc. Natl. Acad. Sci. U.S.A.">
        <title>Fine-scale variation in meiotic recombination in Mimulus inferred from population shotgun sequencing.</title>
        <authorList>
            <person name="Hellsten U."/>
            <person name="Wright K.M."/>
            <person name="Jenkins J."/>
            <person name="Shu S."/>
            <person name="Yuan Y."/>
            <person name="Wessler S.R."/>
            <person name="Schmutz J."/>
            <person name="Willis J.H."/>
            <person name="Rokhsar D.S."/>
        </authorList>
    </citation>
    <scope>NUCLEOTIDE SEQUENCE [LARGE SCALE GENOMIC DNA]</scope>
    <source>
        <strain evidence="10">cv. DUN x IM62</strain>
    </source>
</reference>
<dbReference type="GO" id="GO:0016020">
    <property type="term" value="C:membrane"/>
    <property type="evidence" value="ECO:0007669"/>
    <property type="project" value="UniProtKB-SubCell"/>
</dbReference>
<keyword evidence="6 8" id="KW-0472">Membrane</keyword>
<evidence type="ECO:0000256" key="6">
    <source>
        <dbReference type="ARBA" id="ARBA00023136"/>
    </source>
</evidence>
<organism evidence="9 10">
    <name type="scientific">Erythranthe guttata</name>
    <name type="common">Yellow monkey flower</name>
    <name type="synonym">Mimulus guttatus</name>
    <dbReference type="NCBI Taxonomy" id="4155"/>
    <lineage>
        <taxon>Eukaryota</taxon>
        <taxon>Viridiplantae</taxon>
        <taxon>Streptophyta</taxon>
        <taxon>Embryophyta</taxon>
        <taxon>Tracheophyta</taxon>
        <taxon>Spermatophyta</taxon>
        <taxon>Magnoliopsida</taxon>
        <taxon>eudicotyledons</taxon>
        <taxon>Gunneridae</taxon>
        <taxon>Pentapetalae</taxon>
        <taxon>asterids</taxon>
        <taxon>lamiids</taxon>
        <taxon>Lamiales</taxon>
        <taxon>Phrymaceae</taxon>
        <taxon>Erythranthe</taxon>
    </lineage>
</organism>
<dbReference type="GO" id="GO:0006952">
    <property type="term" value="P:defense response"/>
    <property type="evidence" value="ECO:0007669"/>
    <property type="project" value="UniProtKB-KW"/>
</dbReference>
<evidence type="ECO:0008006" key="11">
    <source>
        <dbReference type="Google" id="ProtNLM"/>
    </source>
</evidence>
<evidence type="ECO:0000256" key="1">
    <source>
        <dbReference type="ARBA" id="ARBA00004141"/>
    </source>
</evidence>
<keyword evidence="3 8" id="KW-0812">Transmembrane</keyword>
<evidence type="ECO:0000313" key="9">
    <source>
        <dbReference type="EMBL" id="EYU41618.1"/>
    </source>
</evidence>
<feature type="transmembrane region" description="Helical" evidence="8">
    <location>
        <begin position="15"/>
        <end position="39"/>
    </location>
</feature>
<evidence type="ECO:0000256" key="3">
    <source>
        <dbReference type="ARBA" id="ARBA00022692"/>
    </source>
</evidence>
<keyword evidence="5 8" id="KW-1133">Transmembrane helix</keyword>